<reference evidence="7 8" key="1">
    <citation type="journal article" date="2020" name="Mol. Plant">
        <title>The Chromosome-Based Rubber Tree Genome Provides New Insights into Spurge Genome Evolution and Rubber Biosynthesis.</title>
        <authorList>
            <person name="Liu J."/>
            <person name="Shi C."/>
            <person name="Shi C.C."/>
            <person name="Li W."/>
            <person name="Zhang Q.J."/>
            <person name="Zhang Y."/>
            <person name="Li K."/>
            <person name="Lu H.F."/>
            <person name="Shi C."/>
            <person name="Zhu S.T."/>
            <person name="Xiao Z.Y."/>
            <person name="Nan H."/>
            <person name="Yue Y."/>
            <person name="Zhu X.G."/>
            <person name="Wu Y."/>
            <person name="Hong X.N."/>
            <person name="Fan G.Y."/>
            <person name="Tong Y."/>
            <person name="Zhang D."/>
            <person name="Mao C.L."/>
            <person name="Liu Y.L."/>
            <person name="Hao S.J."/>
            <person name="Liu W.Q."/>
            <person name="Lv M.Q."/>
            <person name="Zhang H.B."/>
            <person name="Liu Y."/>
            <person name="Hu-Tang G.R."/>
            <person name="Wang J.P."/>
            <person name="Wang J.H."/>
            <person name="Sun Y.H."/>
            <person name="Ni S.B."/>
            <person name="Chen W.B."/>
            <person name="Zhang X.C."/>
            <person name="Jiao Y.N."/>
            <person name="Eichler E.E."/>
            <person name="Li G.H."/>
            <person name="Liu X."/>
            <person name="Gao L.Z."/>
        </authorList>
    </citation>
    <scope>NUCLEOTIDE SEQUENCE [LARGE SCALE GENOMIC DNA]</scope>
    <source>
        <strain evidence="8">cv. GT1</strain>
        <tissue evidence="7">Leaf</tissue>
    </source>
</reference>
<dbReference type="SUPFAM" id="SSF52047">
    <property type="entry name" value="RNI-like"/>
    <property type="match status" value="1"/>
</dbReference>
<gene>
    <name evidence="7" type="ORF">GH714_025244</name>
</gene>
<feature type="domain" description="NB-ARC" evidence="5">
    <location>
        <begin position="177"/>
        <end position="280"/>
    </location>
</feature>
<feature type="region of interest" description="Disordered" evidence="3">
    <location>
        <begin position="596"/>
        <end position="692"/>
    </location>
</feature>
<name>A0A6A6N6J8_HEVBR</name>
<comment type="similarity">
    <text evidence="1">Belongs to the disease resistance NB-LRR family.</text>
</comment>
<keyword evidence="4" id="KW-1133">Transmembrane helix</keyword>
<keyword evidence="8" id="KW-1185">Reference proteome</keyword>
<feature type="transmembrane region" description="Helical" evidence="4">
    <location>
        <begin position="457"/>
        <end position="481"/>
    </location>
</feature>
<dbReference type="InterPro" id="IPR002182">
    <property type="entry name" value="NB-ARC"/>
</dbReference>
<dbReference type="Pfam" id="PF00931">
    <property type="entry name" value="NB-ARC"/>
    <property type="match status" value="1"/>
</dbReference>
<organism evidence="7 8">
    <name type="scientific">Hevea brasiliensis</name>
    <name type="common">Para rubber tree</name>
    <name type="synonym">Siphonia brasiliensis</name>
    <dbReference type="NCBI Taxonomy" id="3981"/>
    <lineage>
        <taxon>Eukaryota</taxon>
        <taxon>Viridiplantae</taxon>
        <taxon>Streptophyta</taxon>
        <taxon>Embryophyta</taxon>
        <taxon>Tracheophyta</taxon>
        <taxon>Spermatophyta</taxon>
        <taxon>Magnoliopsida</taxon>
        <taxon>eudicotyledons</taxon>
        <taxon>Gunneridae</taxon>
        <taxon>Pentapetalae</taxon>
        <taxon>rosids</taxon>
        <taxon>fabids</taxon>
        <taxon>Malpighiales</taxon>
        <taxon>Euphorbiaceae</taxon>
        <taxon>Crotonoideae</taxon>
        <taxon>Micrandreae</taxon>
        <taxon>Hevea</taxon>
    </lineage>
</organism>
<evidence type="ECO:0000256" key="4">
    <source>
        <dbReference type="SAM" id="Phobius"/>
    </source>
</evidence>
<dbReference type="Gene3D" id="3.80.10.10">
    <property type="entry name" value="Ribonuclease Inhibitor"/>
    <property type="match status" value="1"/>
</dbReference>
<evidence type="ECO:0000259" key="6">
    <source>
        <dbReference type="Pfam" id="PF23247"/>
    </source>
</evidence>
<keyword evidence="4" id="KW-0812">Transmembrane</keyword>
<dbReference type="EMBL" id="JAAGAX010000003">
    <property type="protein sequence ID" value="KAF2320196.1"/>
    <property type="molecule type" value="Genomic_DNA"/>
</dbReference>
<evidence type="ECO:0000313" key="7">
    <source>
        <dbReference type="EMBL" id="KAF2320196.1"/>
    </source>
</evidence>
<dbReference type="InterPro" id="IPR032675">
    <property type="entry name" value="LRR_dom_sf"/>
</dbReference>
<accession>A0A6A6N6J8</accession>
<dbReference type="InterPro" id="IPR027417">
    <property type="entry name" value="P-loop_NTPase"/>
</dbReference>
<dbReference type="InterPro" id="IPR050905">
    <property type="entry name" value="Plant_NBS-LRR"/>
</dbReference>
<feature type="compositionally biased region" description="Basic residues" evidence="3">
    <location>
        <begin position="656"/>
        <end position="674"/>
    </location>
</feature>
<keyword evidence="4" id="KW-0472">Membrane</keyword>
<dbReference type="GO" id="GO:0043531">
    <property type="term" value="F:ADP binding"/>
    <property type="evidence" value="ECO:0007669"/>
    <property type="project" value="InterPro"/>
</dbReference>
<dbReference type="InterPro" id="IPR057135">
    <property type="entry name" value="At4g27190-like_LRR"/>
</dbReference>
<dbReference type="Proteomes" id="UP000467840">
    <property type="component" value="Chromosome 10"/>
</dbReference>
<dbReference type="Pfam" id="PF23247">
    <property type="entry name" value="LRR_RPS2"/>
    <property type="match status" value="1"/>
</dbReference>
<feature type="compositionally biased region" description="Basic residues" evidence="3">
    <location>
        <begin position="683"/>
        <end position="692"/>
    </location>
</feature>
<evidence type="ECO:0000259" key="5">
    <source>
        <dbReference type="Pfam" id="PF00931"/>
    </source>
</evidence>
<proteinExistence type="inferred from homology"/>
<dbReference type="PANTHER" id="PTHR33463:SF186">
    <property type="entry name" value="NB-ARC DOMAIN-CONTAINING PROTEIN"/>
    <property type="match status" value="1"/>
</dbReference>
<dbReference type="PANTHER" id="PTHR33463">
    <property type="entry name" value="NB-ARC DOMAIN-CONTAINING PROTEIN-RELATED"/>
    <property type="match status" value="1"/>
</dbReference>
<evidence type="ECO:0000256" key="3">
    <source>
        <dbReference type="SAM" id="MobiDB-lite"/>
    </source>
</evidence>
<comment type="caution">
    <text evidence="7">The sequence shown here is derived from an EMBL/GenBank/DDBJ whole genome shotgun (WGS) entry which is preliminary data.</text>
</comment>
<sequence length="692" mass="78772">MAAESSTMAIITKAAAAVGAGGFFLKLYDEVRGLMGPSTEQMRDYADKMEANLRLMERTADDLYRMRLEALNHYERTPRSKGWIDEVNELKELDESVKNIGLCGMPGVGKTAIMQNLNNSEQAEDFDIVIFDTLPDKRSREKLNFGNGESKPDALKLAIEKLNFGNGESKPDALKLAIEKLRQVIAARLHLKIEEGMTDFDITSRISEKLKDKKCLFLLDDVWHPFKLNDIGICSNEGNKVILASRNKNACRDMNIDAIEEMERLPMKEGVILFRKNCVQMVSVQNFIKRLKSEDVENIDNAIISSLVIATTDDTFELIGHKEAWDLSKFGIENINELKCLIIEGAKNIQAVIDAKGTMEGVLKRLERIYISNVPMLESIFWEGHVPGGSLAELAVFHLSNCPNLKKIFSSAMIKQLSNLQHLHIENCPQIEQIIVESRNDGSEQLMLPSLRTSLPFHPMGIIPAFLTAVISVTSLAYNVGKDTGAHIRRKVSYSRNLKRNYKNLHWHATYVRRLSTDIGRVIHRRGLKSLKIYRRWSRSVSEAVGEAKTLCIKYKRTKKSWVLPRANLSKKMAGSAAKVGELAQNGKELAKLLQSNHGHKKRQHTNHSDTKKRQYTSHSDRKRQPTSHNHDKKHQPSNHRDRKQQPSSHSDKKRQPTSHNHDKKHQPSNHRDRKQQPLSHSDKKRQRTNHK</sequence>
<feature type="compositionally biased region" description="Basic residues" evidence="3">
    <location>
        <begin position="625"/>
        <end position="643"/>
    </location>
</feature>
<feature type="domain" description="Disease resistance protein At4g27190-like leucine-rich repeats" evidence="6">
    <location>
        <begin position="335"/>
        <end position="428"/>
    </location>
</feature>
<evidence type="ECO:0000256" key="2">
    <source>
        <dbReference type="ARBA" id="ARBA00022821"/>
    </source>
</evidence>
<dbReference type="Gene3D" id="3.40.50.300">
    <property type="entry name" value="P-loop containing nucleotide triphosphate hydrolases"/>
    <property type="match status" value="1"/>
</dbReference>
<evidence type="ECO:0000256" key="1">
    <source>
        <dbReference type="ARBA" id="ARBA00008894"/>
    </source>
</evidence>
<dbReference type="PRINTS" id="PR00364">
    <property type="entry name" value="DISEASERSIST"/>
</dbReference>
<feature type="compositionally biased region" description="Basic and acidic residues" evidence="3">
    <location>
        <begin position="607"/>
        <end position="624"/>
    </location>
</feature>
<keyword evidence="2" id="KW-0611">Plant defense</keyword>
<protein>
    <submittedName>
        <fullName evidence="7">Uncharacterized protein</fullName>
    </submittedName>
</protein>
<dbReference type="SUPFAM" id="SSF52540">
    <property type="entry name" value="P-loop containing nucleoside triphosphate hydrolases"/>
    <property type="match status" value="1"/>
</dbReference>
<dbReference type="AlphaFoldDB" id="A0A6A6N6J8"/>
<evidence type="ECO:0000313" key="8">
    <source>
        <dbReference type="Proteomes" id="UP000467840"/>
    </source>
</evidence>